<evidence type="ECO:0000313" key="1">
    <source>
        <dbReference type="EMBL" id="AKS40846.1"/>
    </source>
</evidence>
<dbReference type="OrthoDB" id="5784131at2"/>
<organism evidence="1 2">
    <name type="scientific">Wenzhouxiangella marina</name>
    <dbReference type="NCBI Taxonomy" id="1579979"/>
    <lineage>
        <taxon>Bacteria</taxon>
        <taxon>Pseudomonadati</taxon>
        <taxon>Pseudomonadota</taxon>
        <taxon>Gammaproteobacteria</taxon>
        <taxon>Chromatiales</taxon>
        <taxon>Wenzhouxiangellaceae</taxon>
        <taxon>Wenzhouxiangella</taxon>
    </lineage>
</organism>
<name>A0A0K0XTA1_9GAMM</name>
<evidence type="ECO:0000313" key="2">
    <source>
        <dbReference type="Proteomes" id="UP000066624"/>
    </source>
</evidence>
<proteinExistence type="predicted"/>
<dbReference type="RefSeq" id="WP_049726946.1">
    <property type="nucleotide sequence ID" value="NZ_CP012154.1"/>
</dbReference>
<keyword evidence="2" id="KW-1185">Reference proteome</keyword>
<dbReference type="AlphaFoldDB" id="A0A0K0XTA1"/>
<gene>
    <name evidence="1" type="ORF">WM2015_464</name>
</gene>
<dbReference type="STRING" id="1579979.WM2015_464"/>
<dbReference type="Proteomes" id="UP000066624">
    <property type="component" value="Chromosome"/>
</dbReference>
<sequence>MSKHLPYKATTAGGQTLEFDFPLHAETESAVNVANLMGVVLATLDREIAQVGPISNGDLLQALAMTLAVRTRSIPGDPDMLARLARDLTDRALDANWRAEHASRPSDSRSDLH</sequence>
<protein>
    <submittedName>
        <fullName evidence="1">Uncharacterized protein</fullName>
    </submittedName>
</protein>
<dbReference type="EMBL" id="CP012154">
    <property type="protein sequence ID" value="AKS40846.1"/>
    <property type="molecule type" value="Genomic_DNA"/>
</dbReference>
<accession>A0A0K0XTA1</accession>
<reference evidence="2" key="1">
    <citation type="submission" date="2015-07" db="EMBL/GenBank/DDBJ databases">
        <authorList>
            <person name="Kim K.M."/>
        </authorList>
    </citation>
    <scope>NUCLEOTIDE SEQUENCE [LARGE SCALE GENOMIC DNA]</scope>
    <source>
        <strain evidence="2">KCTC 42284</strain>
    </source>
</reference>
<dbReference type="KEGG" id="wma:WM2015_464"/>